<dbReference type="Pfam" id="PF13173">
    <property type="entry name" value="AAA_14"/>
    <property type="match status" value="1"/>
</dbReference>
<organism evidence="3 4">
    <name type="scientific">Pedobacter puniceum</name>
    <dbReference type="NCBI Taxonomy" id="2666136"/>
    <lineage>
        <taxon>Bacteria</taxon>
        <taxon>Pseudomonadati</taxon>
        <taxon>Bacteroidota</taxon>
        <taxon>Sphingobacteriia</taxon>
        <taxon>Sphingobacteriales</taxon>
        <taxon>Sphingobacteriaceae</taxon>
        <taxon>Pedobacter</taxon>
    </lineage>
</organism>
<keyword evidence="4" id="KW-1185">Reference proteome</keyword>
<protein>
    <submittedName>
        <fullName evidence="3">AAA family ATPase</fullName>
    </submittedName>
</protein>
<evidence type="ECO:0000313" key="4">
    <source>
        <dbReference type="Proteomes" id="UP000462931"/>
    </source>
</evidence>
<accession>A0A7K0FLX2</accession>
<comment type="caution">
    <text evidence="3">The sequence shown here is derived from an EMBL/GenBank/DDBJ whole genome shotgun (WGS) entry which is preliminary data.</text>
</comment>
<evidence type="ECO:0000259" key="2">
    <source>
        <dbReference type="Pfam" id="PF13635"/>
    </source>
</evidence>
<name>A0A7K0FLX2_9SPHI</name>
<dbReference type="Proteomes" id="UP000462931">
    <property type="component" value="Unassembled WGS sequence"/>
</dbReference>
<dbReference type="PANTHER" id="PTHR33295">
    <property type="entry name" value="ATPASE"/>
    <property type="match status" value="1"/>
</dbReference>
<evidence type="ECO:0000259" key="1">
    <source>
        <dbReference type="Pfam" id="PF13173"/>
    </source>
</evidence>
<dbReference type="PANTHER" id="PTHR33295:SF8">
    <property type="entry name" value="AAA+ ATPASE DOMAIN-CONTAINING PROTEIN"/>
    <property type="match status" value="1"/>
</dbReference>
<dbReference type="RefSeq" id="WP_154286215.1">
    <property type="nucleotide sequence ID" value="NZ_WKJI01000001.1"/>
</dbReference>
<proteinExistence type="predicted"/>
<dbReference type="InterPro" id="IPR027417">
    <property type="entry name" value="P-loop_NTPase"/>
</dbReference>
<evidence type="ECO:0000313" key="3">
    <source>
        <dbReference type="EMBL" id="MRX46087.1"/>
    </source>
</evidence>
<gene>
    <name evidence="3" type="ORF">GJJ64_02700</name>
</gene>
<reference evidence="3 4" key="1">
    <citation type="submission" date="2019-11" db="EMBL/GenBank/DDBJ databases">
        <authorList>
            <person name="Cheng Q."/>
            <person name="Yang Z."/>
        </authorList>
    </citation>
    <scope>NUCLEOTIDE SEQUENCE [LARGE SCALE GENOMIC DNA]</scope>
    <source>
        <strain evidence="3 4">HX-22-1</strain>
    </source>
</reference>
<feature type="domain" description="DUF4143" evidence="2">
    <location>
        <begin position="201"/>
        <end position="345"/>
    </location>
</feature>
<dbReference type="EMBL" id="WKJI01000001">
    <property type="protein sequence ID" value="MRX46087.1"/>
    <property type="molecule type" value="Genomic_DNA"/>
</dbReference>
<dbReference type="InterPro" id="IPR041682">
    <property type="entry name" value="AAA_14"/>
</dbReference>
<dbReference type="Pfam" id="PF13635">
    <property type="entry name" value="DUF4143"/>
    <property type="match status" value="1"/>
</dbReference>
<sequence>MVIKEDIEKAYLLQKQVIRNNHTIIFRDKFKYLEKKSDFVQIVSGIRRCGKSTLLQIIMSEYKNIAYINFEDPRLFNFEVTDFPKLEAIFPEDTEAYFFDEIQNVENWEIYIRQLHDLGKKIYITGSNASLLSKDLGTKLTGRYLNTELFPFSYVEYLRFLKSETSDQAISVYLKQGGFPEFLKSENEEVLQNLFKDILLRDIAVRYGIRNSKVLFDLALFLISNVGKEVSYTKLKNTFQIGSTNSIIDYLNWMEDAYLLFFLQRFSWSAKSMAINPKKVYAIDNGLINANTISFNDDAGRKLENAVFIYFRNKGKKLYYFREKGECDFLVFEKQKCIKAVQVCYEITSDNLNRECNGLLEALLFFGLEEGFIITFNQKDTFIKEGKTIYLLPIQELFLE</sequence>
<feature type="domain" description="AAA" evidence="1">
    <location>
        <begin position="40"/>
        <end position="158"/>
    </location>
</feature>
<dbReference type="InterPro" id="IPR025420">
    <property type="entry name" value="DUF4143"/>
</dbReference>
<dbReference type="SUPFAM" id="SSF52540">
    <property type="entry name" value="P-loop containing nucleoside triphosphate hydrolases"/>
    <property type="match status" value="1"/>
</dbReference>
<dbReference type="AlphaFoldDB" id="A0A7K0FLX2"/>